<sequence length="344" mass="38990">MKFHMERTNEPVLFADVSLSGLTLDIAYQNKLFALPTVERLVQKMALRLPDGVPVRVDIELDEFAVNKPIFRGARATFVAPGRYKVEIGVGLITQLSVISRCIAFDKSHLRGRTKAKLLRQDVRRSGRANVLADCAFHYMLTFVLWHEVAHIALGHLDWLKARTGMGIIDEFGTRPMPDTKYTHSQTLEADADRQASIWTAAVIEAVTQNNHLLYYPALPDLFYDIGYIYGALFGFLDSVDSRQPDTERYHPTADIRLGIVLAFVNDYLLRAHKDAAPKLRQEVIAGGMNALQCTFYQEKRPYDIFRAPEFMAGNGRRLDELGVRRLQHRVETSDNSSFFVLGT</sequence>
<evidence type="ECO:0000313" key="1">
    <source>
        <dbReference type="EMBL" id="MET1474313.1"/>
    </source>
</evidence>
<reference evidence="1 2" key="1">
    <citation type="submission" date="2024-06" db="EMBL/GenBank/DDBJ databases">
        <title>Burkholderia sola in Mexico.</title>
        <authorList>
            <person name="Estrada P."/>
        </authorList>
    </citation>
    <scope>NUCLEOTIDE SEQUENCE [LARGE SCALE GENOMIC DNA]</scope>
    <source>
        <strain evidence="1 2">CpTa8-5</strain>
    </source>
</reference>
<proteinExistence type="predicted"/>
<dbReference type="Proteomes" id="UP001548587">
    <property type="component" value="Unassembled WGS sequence"/>
</dbReference>
<evidence type="ECO:0000313" key="2">
    <source>
        <dbReference type="Proteomes" id="UP001548587"/>
    </source>
</evidence>
<keyword evidence="2" id="KW-1185">Reference proteome</keyword>
<dbReference type="EMBL" id="JBEWCH010000004">
    <property type="protein sequence ID" value="MET1474313.1"/>
    <property type="molecule type" value="Genomic_DNA"/>
</dbReference>
<name>A0ABV2C5C7_9BURK</name>
<dbReference type="RefSeq" id="WP_209925001.1">
    <property type="nucleotide sequence ID" value="NZ_JBEWCH010000004.1"/>
</dbReference>
<organism evidence="1 2">
    <name type="scientific">Burkholderia sola</name>
    <dbReference type="NCBI Taxonomy" id="2843302"/>
    <lineage>
        <taxon>Bacteria</taxon>
        <taxon>Pseudomonadati</taxon>
        <taxon>Pseudomonadota</taxon>
        <taxon>Betaproteobacteria</taxon>
        <taxon>Burkholderiales</taxon>
        <taxon>Burkholderiaceae</taxon>
        <taxon>Burkholderia</taxon>
        <taxon>Burkholderia cepacia complex</taxon>
    </lineage>
</organism>
<accession>A0ABV2C5C7</accession>
<protein>
    <submittedName>
        <fullName evidence="1">Uncharacterized protein</fullName>
    </submittedName>
</protein>
<gene>
    <name evidence="1" type="ORF">ABXL37_08625</name>
</gene>
<comment type="caution">
    <text evidence="1">The sequence shown here is derived from an EMBL/GenBank/DDBJ whole genome shotgun (WGS) entry which is preliminary data.</text>
</comment>